<name>A0A4Y8AP92_9FLAO</name>
<keyword evidence="2 4" id="KW-0479">Metal-binding</keyword>
<dbReference type="PANTHER" id="PTHR40394">
    <property type="entry name" value="LIPOPROTEIN-RELATED"/>
    <property type="match status" value="1"/>
</dbReference>
<dbReference type="PANTHER" id="PTHR40394:SF2">
    <property type="entry name" value="QUINOL:CYTOCHROME C OXIDOREDUCTASE MEMBRANE PROTEIN"/>
    <property type="match status" value="1"/>
</dbReference>
<feature type="signal peptide" evidence="5">
    <location>
        <begin position="1"/>
        <end position="21"/>
    </location>
</feature>
<protein>
    <submittedName>
        <fullName evidence="7">Cytochrome c</fullName>
    </submittedName>
</protein>
<dbReference type="AlphaFoldDB" id="A0A4Y8AP92"/>
<dbReference type="Gene3D" id="1.10.760.10">
    <property type="entry name" value="Cytochrome c-like domain"/>
    <property type="match status" value="1"/>
</dbReference>
<evidence type="ECO:0000259" key="6">
    <source>
        <dbReference type="PROSITE" id="PS51007"/>
    </source>
</evidence>
<sequence length="184" mass="20993">MKNILKITIALAFLFSLSSCWGDKSKPNYQYMPDMYKSVGYETYTENPNFSNGMTTQLPVEGTIARGDVPYEYENTNEGYEAAKIDLKNPLELTEANLDNGKKMYDIYCMSCHGKSGAGDGVLVQREKFLGIPNYKDREITEGSIYHVIMHGRNLMGSHSSQLTTKERWQVTMYVQQLRTELLK</sequence>
<dbReference type="GO" id="GO:0046872">
    <property type="term" value="F:metal ion binding"/>
    <property type="evidence" value="ECO:0007669"/>
    <property type="project" value="UniProtKB-KW"/>
</dbReference>
<evidence type="ECO:0000256" key="3">
    <source>
        <dbReference type="ARBA" id="ARBA00023004"/>
    </source>
</evidence>
<proteinExistence type="predicted"/>
<evidence type="ECO:0000256" key="4">
    <source>
        <dbReference type="PROSITE-ProRule" id="PRU00433"/>
    </source>
</evidence>
<keyword evidence="1 4" id="KW-0349">Heme</keyword>
<evidence type="ECO:0000313" key="7">
    <source>
        <dbReference type="EMBL" id="TEW72450.1"/>
    </source>
</evidence>
<dbReference type="InterPro" id="IPR009056">
    <property type="entry name" value="Cyt_c-like_dom"/>
</dbReference>
<dbReference type="SUPFAM" id="SSF46626">
    <property type="entry name" value="Cytochrome c"/>
    <property type="match status" value="1"/>
</dbReference>
<dbReference type="OrthoDB" id="9796771at2"/>
<evidence type="ECO:0000256" key="5">
    <source>
        <dbReference type="SAM" id="SignalP"/>
    </source>
</evidence>
<keyword evidence="8" id="KW-1185">Reference proteome</keyword>
<reference evidence="7 8" key="1">
    <citation type="journal article" date="2011" name="J. Microbiol.">
        <title>Gramella jeungdoensis sp. nov., isolated from a solar saltern in Korea.</title>
        <authorList>
            <person name="Joung Y."/>
            <person name="Kim H."/>
            <person name="Jang T."/>
            <person name="Ahn T.S."/>
            <person name="Joh K."/>
        </authorList>
    </citation>
    <scope>NUCLEOTIDE SEQUENCE [LARGE SCALE GENOMIC DNA]</scope>
    <source>
        <strain evidence="7 8">KCTC 23123</strain>
    </source>
</reference>
<evidence type="ECO:0000256" key="2">
    <source>
        <dbReference type="ARBA" id="ARBA00022723"/>
    </source>
</evidence>
<dbReference type="GO" id="GO:0020037">
    <property type="term" value="F:heme binding"/>
    <property type="evidence" value="ECO:0007669"/>
    <property type="project" value="InterPro"/>
</dbReference>
<dbReference type="InterPro" id="IPR036909">
    <property type="entry name" value="Cyt_c-like_dom_sf"/>
</dbReference>
<gene>
    <name evidence="7" type="ORF">E2488_13420</name>
</gene>
<dbReference type="PROSITE" id="PS51257">
    <property type="entry name" value="PROKAR_LIPOPROTEIN"/>
    <property type="match status" value="1"/>
</dbReference>
<accession>A0A4Y8AP92</accession>
<dbReference type="RefSeq" id="WP_134248894.1">
    <property type="nucleotide sequence ID" value="NZ_SNQI01000005.1"/>
</dbReference>
<dbReference type="Pfam" id="PF13442">
    <property type="entry name" value="Cytochrome_CBB3"/>
    <property type="match status" value="1"/>
</dbReference>
<keyword evidence="3 4" id="KW-0408">Iron</keyword>
<dbReference type="GO" id="GO:0009055">
    <property type="term" value="F:electron transfer activity"/>
    <property type="evidence" value="ECO:0007669"/>
    <property type="project" value="InterPro"/>
</dbReference>
<dbReference type="EMBL" id="SNQI01000005">
    <property type="protein sequence ID" value="TEW72450.1"/>
    <property type="molecule type" value="Genomic_DNA"/>
</dbReference>
<dbReference type="Proteomes" id="UP000298517">
    <property type="component" value="Unassembled WGS sequence"/>
</dbReference>
<keyword evidence="5" id="KW-0732">Signal</keyword>
<comment type="caution">
    <text evidence="7">The sequence shown here is derived from an EMBL/GenBank/DDBJ whole genome shotgun (WGS) entry which is preliminary data.</text>
</comment>
<evidence type="ECO:0000313" key="8">
    <source>
        <dbReference type="Proteomes" id="UP000298517"/>
    </source>
</evidence>
<evidence type="ECO:0000256" key="1">
    <source>
        <dbReference type="ARBA" id="ARBA00022617"/>
    </source>
</evidence>
<feature type="chain" id="PRO_5021234250" evidence="5">
    <location>
        <begin position="22"/>
        <end position="184"/>
    </location>
</feature>
<dbReference type="PROSITE" id="PS51007">
    <property type="entry name" value="CYTC"/>
    <property type="match status" value="1"/>
</dbReference>
<feature type="domain" description="Cytochrome c" evidence="6">
    <location>
        <begin position="96"/>
        <end position="179"/>
    </location>
</feature>
<organism evidence="7 8">
    <name type="scientific">Gramella jeungdoensis</name>
    <dbReference type="NCBI Taxonomy" id="708091"/>
    <lineage>
        <taxon>Bacteria</taxon>
        <taxon>Pseudomonadati</taxon>
        <taxon>Bacteroidota</taxon>
        <taxon>Flavobacteriia</taxon>
        <taxon>Flavobacteriales</taxon>
        <taxon>Flavobacteriaceae</taxon>
        <taxon>Christiangramia</taxon>
    </lineage>
</organism>